<reference evidence="1" key="1">
    <citation type="submission" date="2022-07" db="EMBL/GenBank/DDBJ databases">
        <title>Phylogenomic reconstructions and comparative analyses of Kickxellomycotina fungi.</title>
        <authorList>
            <person name="Reynolds N.K."/>
            <person name="Stajich J.E."/>
            <person name="Barry K."/>
            <person name="Grigoriev I.V."/>
            <person name="Crous P."/>
            <person name="Smith M.E."/>
        </authorList>
    </citation>
    <scope>NUCLEOTIDE SEQUENCE</scope>
    <source>
        <strain evidence="1">BCRC 34780</strain>
    </source>
</reference>
<comment type="caution">
    <text evidence="1">The sequence shown here is derived from an EMBL/GenBank/DDBJ whole genome shotgun (WGS) entry which is preliminary data.</text>
</comment>
<dbReference type="Proteomes" id="UP001140087">
    <property type="component" value="Unassembled WGS sequence"/>
</dbReference>
<evidence type="ECO:0000313" key="2">
    <source>
        <dbReference type="Proteomes" id="UP001140087"/>
    </source>
</evidence>
<protein>
    <submittedName>
        <fullName evidence="1">Uncharacterized protein</fullName>
    </submittedName>
</protein>
<keyword evidence="2" id="KW-1185">Reference proteome</keyword>
<sequence>MVTLIPPDEDQDVSMACLLSDTQTMRHLEFMMRPSGYTARDARARRERRAGSQQEKALLDYTIAIRRSRIPESLLAVIGQREFLPPRQIPVDDGCVSMDEPYVVIGCCGLNDIDLGNRHADAGIILDARFWRSGASTDALYQTLRFGFEMLGLHRIGMQTTENNAGMRGWLEAVAEVEVECIRKEMLLIGDDTYVDSWDYAIFDHDWYIF</sequence>
<proteinExistence type="predicted"/>
<accession>A0ACC1KQL1</accession>
<name>A0ACC1KQL1_9FUNG</name>
<evidence type="ECO:0000313" key="1">
    <source>
        <dbReference type="EMBL" id="KAJ2793469.1"/>
    </source>
</evidence>
<feature type="non-terminal residue" evidence="1">
    <location>
        <position position="210"/>
    </location>
</feature>
<gene>
    <name evidence="1" type="ORF">H4R21_005886</name>
</gene>
<dbReference type="EMBL" id="JANBUN010002870">
    <property type="protein sequence ID" value="KAJ2793469.1"/>
    <property type="molecule type" value="Genomic_DNA"/>
</dbReference>
<organism evidence="1 2">
    <name type="scientific">Coemansia helicoidea</name>
    <dbReference type="NCBI Taxonomy" id="1286919"/>
    <lineage>
        <taxon>Eukaryota</taxon>
        <taxon>Fungi</taxon>
        <taxon>Fungi incertae sedis</taxon>
        <taxon>Zoopagomycota</taxon>
        <taxon>Kickxellomycotina</taxon>
        <taxon>Kickxellomycetes</taxon>
        <taxon>Kickxellales</taxon>
        <taxon>Kickxellaceae</taxon>
        <taxon>Coemansia</taxon>
    </lineage>
</organism>